<dbReference type="GO" id="GO:0022857">
    <property type="term" value="F:transmembrane transporter activity"/>
    <property type="evidence" value="ECO:0007669"/>
    <property type="project" value="InterPro"/>
</dbReference>
<keyword evidence="6 7" id="KW-0472">Membrane</keyword>
<protein>
    <submittedName>
        <fullName evidence="9">MFS transporter</fullName>
    </submittedName>
</protein>
<evidence type="ECO:0000256" key="7">
    <source>
        <dbReference type="SAM" id="Phobius"/>
    </source>
</evidence>
<feature type="transmembrane region" description="Helical" evidence="7">
    <location>
        <begin position="254"/>
        <end position="276"/>
    </location>
</feature>
<feature type="transmembrane region" description="Helical" evidence="7">
    <location>
        <begin position="167"/>
        <end position="187"/>
    </location>
</feature>
<feature type="transmembrane region" description="Helical" evidence="7">
    <location>
        <begin position="46"/>
        <end position="69"/>
    </location>
</feature>
<dbReference type="InterPro" id="IPR036259">
    <property type="entry name" value="MFS_trans_sf"/>
</dbReference>
<keyword evidence="4 7" id="KW-0812">Transmembrane</keyword>
<feature type="transmembrane region" description="Helical" evidence="7">
    <location>
        <begin position="17"/>
        <end position="40"/>
    </location>
</feature>
<keyword evidence="5 7" id="KW-1133">Transmembrane helix</keyword>
<dbReference type="GO" id="GO:0005886">
    <property type="term" value="C:plasma membrane"/>
    <property type="evidence" value="ECO:0007669"/>
    <property type="project" value="UniProtKB-SubCell"/>
</dbReference>
<accession>A0AAX3UBP5</accession>
<dbReference type="SUPFAM" id="SSF103473">
    <property type="entry name" value="MFS general substrate transporter"/>
    <property type="match status" value="1"/>
</dbReference>
<dbReference type="InterPro" id="IPR011701">
    <property type="entry name" value="MFS"/>
</dbReference>
<evidence type="ECO:0000256" key="5">
    <source>
        <dbReference type="ARBA" id="ARBA00022989"/>
    </source>
</evidence>
<dbReference type="InterPro" id="IPR050171">
    <property type="entry name" value="MFS_Transporters"/>
</dbReference>
<comment type="subcellular location">
    <subcellularLocation>
        <location evidence="1">Cell membrane</location>
        <topology evidence="1">Multi-pass membrane protein</topology>
    </subcellularLocation>
</comment>
<dbReference type="Pfam" id="PF07690">
    <property type="entry name" value="MFS_1"/>
    <property type="match status" value="1"/>
</dbReference>
<dbReference type="EMBL" id="CP123735">
    <property type="protein sequence ID" value="WGO85100.1"/>
    <property type="molecule type" value="Genomic_DNA"/>
</dbReference>
<evidence type="ECO:0000256" key="4">
    <source>
        <dbReference type="ARBA" id="ARBA00022692"/>
    </source>
</evidence>
<feature type="transmembrane region" description="Helical" evidence="7">
    <location>
        <begin position="105"/>
        <end position="125"/>
    </location>
</feature>
<evidence type="ECO:0000256" key="1">
    <source>
        <dbReference type="ARBA" id="ARBA00004651"/>
    </source>
</evidence>
<feature type="transmembrane region" description="Helical" evidence="7">
    <location>
        <begin position="137"/>
        <end position="161"/>
    </location>
</feature>
<dbReference type="PANTHER" id="PTHR23517">
    <property type="entry name" value="RESISTANCE PROTEIN MDTM, PUTATIVE-RELATED-RELATED"/>
    <property type="match status" value="1"/>
</dbReference>
<dbReference type="Proteomes" id="UP001242513">
    <property type="component" value="Chromosome"/>
</dbReference>
<sequence length="405" mass="45430">MKLAHGKTQDAEIKLRWLIVGELATWIGASFIWPLTSVYLNKQLHISLSMIGVVLFCNCAGNIFGSIIAGRLYDRHNPYPLILWGVGLDATVLFLMAAFHGWPEYWIWLTITGFLGGWNGTLINSIATSLRRYSGRYVFNVLYFSQNLGVVTGTLIVGYLYDYSITLLFIIAALLFVVAFINAIFNYRPIIAFHKRRVAKGQSGAKQKMVPMPKRNFIMTMAFFTTLGVTWLMYMNWESNLSVYMVSLGIPFHLYSLLWTLNAGVIVIAQGILARFPNLFKNLFHQIIFGICMFSLSFITLVFAKDFAHFALSMFILTLGEATAFPAIPAYVNDLSPKTSKGKYQGSTMVASGIGRAFGPLFGGMIIDHAGYIPFFWVAAIVIALMIVLMVPIYTKLVKKLTLYK</sequence>
<feature type="transmembrane region" description="Helical" evidence="7">
    <location>
        <begin position="283"/>
        <end position="304"/>
    </location>
</feature>
<dbReference type="AlphaFoldDB" id="A0AAX3UBP5"/>
<reference evidence="9" key="2">
    <citation type="submission" date="2023-04" db="EMBL/GenBank/DDBJ databases">
        <authorList>
            <person name="Wang Y."/>
        </authorList>
    </citation>
    <scope>NUCLEOTIDE SEQUENCE</scope>
    <source>
        <strain evidence="9">ZW18</strain>
    </source>
</reference>
<gene>
    <name evidence="9" type="ORF">QEJ78_06640</name>
</gene>
<dbReference type="RefSeq" id="WP_013855228.1">
    <property type="nucleotide sequence ID" value="NZ_CP061341.1"/>
</dbReference>
<dbReference type="CDD" id="cd17329">
    <property type="entry name" value="MFS_MdtH_MDR_like"/>
    <property type="match status" value="1"/>
</dbReference>
<dbReference type="GeneID" id="72686086"/>
<keyword evidence="3" id="KW-1003">Cell membrane</keyword>
<evidence type="ECO:0000256" key="6">
    <source>
        <dbReference type="ARBA" id="ARBA00023136"/>
    </source>
</evidence>
<feature type="transmembrane region" description="Helical" evidence="7">
    <location>
        <begin position="344"/>
        <end position="367"/>
    </location>
</feature>
<dbReference type="PROSITE" id="PS50850">
    <property type="entry name" value="MFS"/>
    <property type="match status" value="1"/>
</dbReference>
<feature type="transmembrane region" description="Helical" evidence="7">
    <location>
        <begin position="310"/>
        <end position="332"/>
    </location>
</feature>
<dbReference type="Gene3D" id="1.20.1250.20">
    <property type="entry name" value="MFS general substrate transporter like domains"/>
    <property type="match status" value="2"/>
</dbReference>
<feature type="transmembrane region" description="Helical" evidence="7">
    <location>
        <begin position="216"/>
        <end position="234"/>
    </location>
</feature>
<name>A0AAX3UBP5_9LACO</name>
<reference evidence="9" key="1">
    <citation type="journal article" date="2022" name="Food Funct.">
        <title>Lactobacillus kefiranofaciens ZW18 from Kefir enhances the anti-tumor effect of anti-programmed cell death 1 (PD-1) immunotherapy by modulating the gut microbiota.</title>
        <authorList>
            <person name="Zhao J."/>
            <person name="Wang Y."/>
            <person name="Wang J."/>
            <person name="Lv M."/>
            <person name="Zhou C."/>
            <person name="Jia L."/>
            <person name="Geng W."/>
        </authorList>
    </citation>
    <scope>NUCLEOTIDE SEQUENCE</scope>
    <source>
        <strain evidence="9">ZW18</strain>
    </source>
</reference>
<feature type="transmembrane region" description="Helical" evidence="7">
    <location>
        <begin position="81"/>
        <end position="99"/>
    </location>
</feature>
<evidence type="ECO:0000313" key="10">
    <source>
        <dbReference type="Proteomes" id="UP001242513"/>
    </source>
</evidence>
<evidence type="ECO:0000256" key="2">
    <source>
        <dbReference type="ARBA" id="ARBA00022448"/>
    </source>
</evidence>
<proteinExistence type="predicted"/>
<feature type="domain" description="Major facilitator superfamily (MFS) profile" evidence="8">
    <location>
        <begin position="167"/>
        <end position="405"/>
    </location>
</feature>
<evidence type="ECO:0000256" key="3">
    <source>
        <dbReference type="ARBA" id="ARBA00022475"/>
    </source>
</evidence>
<evidence type="ECO:0000313" key="9">
    <source>
        <dbReference type="EMBL" id="WGO85100.1"/>
    </source>
</evidence>
<dbReference type="InterPro" id="IPR020846">
    <property type="entry name" value="MFS_dom"/>
</dbReference>
<keyword evidence="2" id="KW-0813">Transport</keyword>
<feature type="transmembrane region" description="Helical" evidence="7">
    <location>
        <begin position="373"/>
        <end position="395"/>
    </location>
</feature>
<dbReference type="PANTHER" id="PTHR23517:SF10">
    <property type="entry name" value="MAJOR FACILITATOR SUPERFAMILY (MFS) PROFILE DOMAIN-CONTAINING PROTEIN"/>
    <property type="match status" value="1"/>
</dbReference>
<organism evidence="9 10">
    <name type="scientific">Lactobacillus kefiranofaciens</name>
    <dbReference type="NCBI Taxonomy" id="267818"/>
    <lineage>
        <taxon>Bacteria</taxon>
        <taxon>Bacillati</taxon>
        <taxon>Bacillota</taxon>
        <taxon>Bacilli</taxon>
        <taxon>Lactobacillales</taxon>
        <taxon>Lactobacillaceae</taxon>
        <taxon>Lactobacillus</taxon>
    </lineage>
</organism>
<evidence type="ECO:0000259" key="8">
    <source>
        <dbReference type="PROSITE" id="PS50850"/>
    </source>
</evidence>